<reference evidence="2 3" key="1">
    <citation type="submission" date="2017-11" db="EMBL/GenBank/DDBJ databases">
        <title>Draft Genome Sequence of Lactobacillus curieae NBRC 111893 isolated from Koso, a Japanese sugar-Vegetable Fermented Beverage.</title>
        <authorList>
            <person name="Chiou T.Y."/>
            <person name="Oshima K."/>
            <person name="Suda W."/>
            <person name="Hattori M."/>
            <person name="Takahashi T."/>
        </authorList>
    </citation>
    <scope>NUCLEOTIDE SEQUENCE [LARGE SCALE GENOMIC DNA]</scope>
    <source>
        <strain evidence="2 3">NBRC111893</strain>
    </source>
</reference>
<proteinExistence type="predicted"/>
<dbReference type="RefSeq" id="WP_125008069.1">
    <property type="nucleotide sequence ID" value="NZ_BEXA01000002.1"/>
</dbReference>
<gene>
    <name evidence="2" type="ORF">NBRC111893_969</name>
</gene>
<comment type="caution">
    <text evidence="2">The sequence shown here is derived from an EMBL/GenBank/DDBJ whole genome shotgun (WGS) entry which is preliminary data.</text>
</comment>
<sequence>MNHYDGPAFFRRKRGKRQENKEKLNTEASERQSEASDLHRQPAAKTPTSNKPQRRQRTLDSVRSFYDLPSEKLRENQL</sequence>
<organism evidence="2 3">
    <name type="scientific">Lentilactobacillus kosonis</name>
    <dbReference type="NCBI Taxonomy" id="2810561"/>
    <lineage>
        <taxon>Bacteria</taxon>
        <taxon>Bacillati</taxon>
        <taxon>Bacillota</taxon>
        <taxon>Bacilli</taxon>
        <taxon>Lactobacillales</taxon>
        <taxon>Lactobacillaceae</taxon>
        <taxon>Lentilactobacillus</taxon>
    </lineage>
</organism>
<feature type="region of interest" description="Disordered" evidence="1">
    <location>
        <begin position="1"/>
        <end position="78"/>
    </location>
</feature>
<evidence type="ECO:0000256" key="1">
    <source>
        <dbReference type="SAM" id="MobiDB-lite"/>
    </source>
</evidence>
<accession>A0A401FKE0</accession>
<evidence type="ECO:0000313" key="2">
    <source>
        <dbReference type="EMBL" id="GAY72823.1"/>
    </source>
</evidence>
<feature type="compositionally biased region" description="Basic and acidic residues" evidence="1">
    <location>
        <begin position="17"/>
        <end position="40"/>
    </location>
</feature>
<name>A0A401FKE0_9LACO</name>
<feature type="compositionally biased region" description="Basic and acidic residues" evidence="1">
    <location>
        <begin position="69"/>
        <end position="78"/>
    </location>
</feature>
<keyword evidence="3" id="KW-1185">Reference proteome</keyword>
<dbReference type="AlphaFoldDB" id="A0A401FKE0"/>
<dbReference type="Proteomes" id="UP000286974">
    <property type="component" value="Unassembled WGS sequence"/>
</dbReference>
<protein>
    <submittedName>
        <fullName evidence="2">Uncharacterized protein</fullName>
    </submittedName>
</protein>
<evidence type="ECO:0000313" key="3">
    <source>
        <dbReference type="Proteomes" id="UP000286974"/>
    </source>
</evidence>
<dbReference type="EMBL" id="BEXA01000002">
    <property type="protein sequence ID" value="GAY72823.1"/>
    <property type="molecule type" value="Genomic_DNA"/>
</dbReference>